<evidence type="ECO:0000313" key="15">
    <source>
        <dbReference type="Proteomes" id="UP000294682"/>
    </source>
</evidence>
<dbReference type="NCBIfam" id="NF010738">
    <property type="entry name" value="PRK14140.1"/>
    <property type="match status" value="1"/>
</dbReference>
<proteinExistence type="inferred from homology"/>
<dbReference type="GO" id="GO:0006457">
    <property type="term" value="P:protein folding"/>
    <property type="evidence" value="ECO:0007669"/>
    <property type="project" value="InterPro"/>
</dbReference>
<gene>
    <name evidence="10" type="primary">grpE</name>
    <name evidence="14" type="ORF">EDD78_11282</name>
</gene>
<dbReference type="EMBL" id="SLUK01000012">
    <property type="protein sequence ID" value="TCL41912.1"/>
    <property type="molecule type" value="Genomic_DNA"/>
</dbReference>
<keyword evidence="5 10" id="KW-0346">Stress response</keyword>
<keyword evidence="15" id="KW-1185">Reference proteome</keyword>
<dbReference type="RefSeq" id="WP_079697962.1">
    <property type="nucleotide sequence ID" value="NZ_JADNAH010000008.1"/>
</dbReference>
<feature type="compositionally biased region" description="Basic and acidic residues" evidence="13">
    <location>
        <begin position="1"/>
        <end position="21"/>
    </location>
</feature>
<keyword evidence="6 10" id="KW-0143">Chaperone</keyword>
<protein>
    <recommendedName>
        <fullName evidence="8 10">Protein GrpE</fullName>
    </recommendedName>
    <alternativeName>
        <fullName evidence="9 10">HSP-70 cofactor</fullName>
    </alternativeName>
</protein>
<evidence type="ECO:0000256" key="11">
    <source>
        <dbReference type="RuleBase" id="RU000639"/>
    </source>
</evidence>
<evidence type="ECO:0000256" key="8">
    <source>
        <dbReference type="ARBA" id="ARBA00072274"/>
    </source>
</evidence>
<evidence type="ECO:0000256" key="13">
    <source>
        <dbReference type="SAM" id="MobiDB-lite"/>
    </source>
</evidence>
<dbReference type="GO" id="GO:0051082">
    <property type="term" value="F:unfolded protein binding"/>
    <property type="evidence" value="ECO:0007669"/>
    <property type="project" value="TreeGrafter"/>
</dbReference>
<evidence type="ECO:0000256" key="12">
    <source>
        <dbReference type="RuleBase" id="RU004478"/>
    </source>
</evidence>
<dbReference type="SUPFAM" id="SSF51064">
    <property type="entry name" value="Head domain of nucleotide exchange factor GrpE"/>
    <property type="match status" value="1"/>
</dbReference>
<feature type="region of interest" description="Disordered" evidence="13">
    <location>
        <begin position="1"/>
        <end position="44"/>
    </location>
</feature>
<dbReference type="PRINTS" id="PR00773">
    <property type="entry name" value="GRPEPROTEIN"/>
</dbReference>
<dbReference type="PANTHER" id="PTHR21237:SF23">
    <property type="entry name" value="GRPE PROTEIN HOMOLOG, MITOCHONDRIAL"/>
    <property type="match status" value="1"/>
</dbReference>
<comment type="subcellular location">
    <subcellularLocation>
        <location evidence="1 10">Cytoplasm</location>
    </subcellularLocation>
</comment>
<evidence type="ECO:0000256" key="4">
    <source>
        <dbReference type="ARBA" id="ARBA00022490"/>
    </source>
</evidence>
<comment type="function">
    <text evidence="7 10 11">Participates actively in the response to hyperosmotic and heat shock by preventing the aggregation of stress-denatured proteins, in association with DnaK and GrpE. It is the nucleotide exchange factor for DnaK and may function as a thermosensor. Unfolded proteins bind initially to DnaJ; upon interaction with the DnaJ-bound protein, DnaK hydrolyzes its bound ATP, resulting in the formation of a stable complex. GrpE releases ADP from DnaK; ATP binding to DnaK triggers the release of the substrate protein, thus completing the reaction cycle. Several rounds of ATP-dependent interactions between DnaJ, DnaK and GrpE are required for fully efficient folding.</text>
</comment>
<evidence type="ECO:0000256" key="1">
    <source>
        <dbReference type="ARBA" id="ARBA00004496"/>
    </source>
</evidence>
<comment type="caution">
    <text evidence="14">The sequence shown here is derived from an EMBL/GenBank/DDBJ whole genome shotgun (WGS) entry which is preliminary data.</text>
</comment>
<dbReference type="GO" id="GO:0000774">
    <property type="term" value="F:adenyl-nucleotide exchange factor activity"/>
    <property type="evidence" value="ECO:0007669"/>
    <property type="project" value="InterPro"/>
</dbReference>
<dbReference type="Gene3D" id="3.90.20.20">
    <property type="match status" value="1"/>
</dbReference>
<evidence type="ECO:0000313" key="14">
    <source>
        <dbReference type="EMBL" id="TCL41912.1"/>
    </source>
</evidence>
<evidence type="ECO:0000256" key="9">
    <source>
        <dbReference type="ARBA" id="ARBA00076414"/>
    </source>
</evidence>
<sequence>MSEKKKHDAAPQAQAEEKQKPDGAGQEAPVTEAQPAQEEQNGLELLQKQYDELNDKHLRILAEYDNYRKRSVREKESVYPQAVASTVERFLPVVDNFERALDCECADPEFKKGMEMILDGLRQALEGLSVVPIGEVGEAFDANLHHAVMHVEDDSLGENVVSQVLQKGYRIGERVIRCAMVAVAN</sequence>
<evidence type="ECO:0000256" key="10">
    <source>
        <dbReference type="HAMAP-Rule" id="MF_01151"/>
    </source>
</evidence>
<dbReference type="Pfam" id="PF01025">
    <property type="entry name" value="GrpE"/>
    <property type="match status" value="1"/>
</dbReference>
<organism evidence="14 15">
    <name type="scientific">Harryflintia acetispora</name>
    <dbReference type="NCBI Taxonomy" id="1849041"/>
    <lineage>
        <taxon>Bacteria</taxon>
        <taxon>Bacillati</taxon>
        <taxon>Bacillota</taxon>
        <taxon>Clostridia</taxon>
        <taxon>Eubacteriales</taxon>
        <taxon>Oscillospiraceae</taxon>
        <taxon>Harryflintia</taxon>
    </lineage>
</organism>
<dbReference type="SUPFAM" id="SSF58014">
    <property type="entry name" value="Coiled-coil domain of nucleotide exchange factor GrpE"/>
    <property type="match status" value="1"/>
</dbReference>
<evidence type="ECO:0000256" key="2">
    <source>
        <dbReference type="ARBA" id="ARBA00009054"/>
    </source>
</evidence>
<dbReference type="Gene3D" id="2.30.22.10">
    <property type="entry name" value="Head domain of nucleotide exchange factor GrpE"/>
    <property type="match status" value="1"/>
</dbReference>
<dbReference type="InterPro" id="IPR013805">
    <property type="entry name" value="GrpE_CC"/>
</dbReference>
<reference evidence="14 15" key="1">
    <citation type="submission" date="2019-03" db="EMBL/GenBank/DDBJ databases">
        <title>Genomic Encyclopedia of Type Strains, Phase IV (KMG-IV): sequencing the most valuable type-strain genomes for metagenomic binning, comparative biology and taxonomic classification.</title>
        <authorList>
            <person name="Goeker M."/>
        </authorList>
    </citation>
    <scope>NUCLEOTIDE SEQUENCE [LARGE SCALE GENOMIC DNA]</scope>
    <source>
        <strain evidence="14 15">DSM 100433</strain>
    </source>
</reference>
<name>A0A9X8UHH2_9FIRM</name>
<dbReference type="FunFam" id="2.30.22.10:FF:000001">
    <property type="entry name" value="Protein GrpE"/>
    <property type="match status" value="1"/>
</dbReference>
<dbReference type="AlphaFoldDB" id="A0A9X8UHH2"/>
<dbReference type="InterPro" id="IPR000740">
    <property type="entry name" value="GrpE"/>
</dbReference>
<dbReference type="GO" id="GO:0042803">
    <property type="term" value="F:protein homodimerization activity"/>
    <property type="evidence" value="ECO:0007669"/>
    <property type="project" value="InterPro"/>
</dbReference>
<dbReference type="PROSITE" id="PS01071">
    <property type="entry name" value="GRPE"/>
    <property type="match status" value="1"/>
</dbReference>
<keyword evidence="4 10" id="KW-0963">Cytoplasm</keyword>
<evidence type="ECO:0000256" key="6">
    <source>
        <dbReference type="ARBA" id="ARBA00023186"/>
    </source>
</evidence>
<evidence type="ECO:0000256" key="3">
    <source>
        <dbReference type="ARBA" id="ARBA00011738"/>
    </source>
</evidence>
<dbReference type="GO" id="GO:0005737">
    <property type="term" value="C:cytoplasm"/>
    <property type="evidence" value="ECO:0007669"/>
    <property type="project" value="UniProtKB-SubCell"/>
</dbReference>
<comment type="similarity">
    <text evidence="2 10 12">Belongs to the GrpE family.</text>
</comment>
<dbReference type="PANTHER" id="PTHR21237">
    <property type="entry name" value="GRPE PROTEIN"/>
    <property type="match status" value="1"/>
</dbReference>
<evidence type="ECO:0000256" key="5">
    <source>
        <dbReference type="ARBA" id="ARBA00023016"/>
    </source>
</evidence>
<comment type="subunit">
    <text evidence="3 10">Homodimer.</text>
</comment>
<dbReference type="InterPro" id="IPR009012">
    <property type="entry name" value="GrpE_head"/>
</dbReference>
<dbReference type="Proteomes" id="UP000294682">
    <property type="component" value="Unassembled WGS sequence"/>
</dbReference>
<dbReference type="GO" id="GO:0051087">
    <property type="term" value="F:protein-folding chaperone binding"/>
    <property type="evidence" value="ECO:0007669"/>
    <property type="project" value="InterPro"/>
</dbReference>
<dbReference type="CDD" id="cd00446">
    <property type="entry name" value="GrpE"/>
    <property type="match status" value="1"/>
</dbReference>
<accession>A0A9X8UHH2</accession>
<dbReference type="HAMAP" id="MF_01151">
    <property type="entry name" value="GrpE"/>
    <property type="match status" value="1"/>
</dbReference>
<evidence type="ECO:0000256" key="7">
    <source>
        <dbReference type="ARBA" id="ARBA00053401"/>
    </source>
</evidence>